<dbReference type="KEGG" id="shx:MS3_00009282"/>
<dbReference type="CTD" id="64793"/>
<dbReference type="GeneID" id="24595446"/>
<evidence type="ECO:0000313" key="3">
    <source>
        <dbReference type="EMBL" id="KGB39750.1"/>
    </source>
</evidence>
<reference evidence="3" key="1">
    <citation type="journal article" date="2012" name="Nat. Genet.">
        <title>Whole-genome sequence of Schistosoma haematobium.</title>
        <authorList>
            <person name="Young N.D."/>
            <person name="Jex A.R."/>
            <person name="Li B."/>
            <person name="Liu S."/>
            <person name="Yang L."/>
            <person name="Xiong Z."/>
            <person name="Li Y."/>
            <person name="Cantacessi C."/>
            <person name="Hall R.S."/>
            <person name="Xu X."/>
            <person name="Chen F."/>
            <person name="Wu X."/>
            <person name="Zerlotini A."/>
            <person name="Oliveira G."/>
            <person name="Hofmann A."/>
            <person name="Zhang G."/>
            <person name="Fang X."/>
            <person name="Kang Y."/>
            <person name="Campbell B.E."/>
            <person name="Loukas A."/>
            <person name="Ranganathan S."/>
            <person name="Rollinson D."/>
            <person name="Rinaldi G."/>
            <person name="Brindley P.J."/>
            <person name="Yang H."/>
            <person name="Wang J."/>
            <person name="Wang J."/>
            <person name="Gasser R.B."/>
        </authorList>
    </citation>
    <scope>NUCLEOTIDE SEQUENCE [LARGE SCALE GENOMIC DNA]</scope>
</reference>
<proteinExistence type="predicted"/>
<organism evidence="3">
    <name type="scientific">Schistosoma haematobium</name>
    <name type="common">Blood fluke</name>
    <dbReference type="NCBI Taxonomy" id="6185"/>
    <lineage>
        <taxon>Eukaryota</taxon>
        <taxon>Metazoa</taxon>
        <taxon>Spiralia</taxon>
        <taxon>Lophotrochozoa</taxon>
        <taxon>Platyhelminthes</taxon>
        <taxon>Trematoda</taxon>
        <taxon>Digenea</taxon>
        <taxon>Strigeidida</taxon>
        <taxon>Schistosomatoidea</taxon>
        <taxon>Schistosomatidae</taxon>
        <taxon>Schistosoma</taxon>
    </lineage>
</organism>
<dbReference type="AlphaFoldDB" id="A0A094ZXX3"/>
<dbReference type="InterPro" id="IPR040210">
    <property type="entry name" value="Cep85/Cep85L"/>
</dbReference>
<evidence type="ECO:0000313" key="2">
    <source>
        <dbReference type="EMBL" id="KAH9580729.1"/>
    </source>
</evidence>
<dbReference type="PANTHER" id="PTHR31075:SF4">
    <property type="entry name" value="CENTROSOMAL PROTEIN OF 85 KDA"/>
    <property type="match status" value="1"/>
</dbReference>
<keyword evidence="4" id="KW-1185">Reference proteome</keyword>
<evidence type="ECO:0000256" key="1">
    <source>
        <dbReference type="SAM" id="Coils"/>
    </source>
</evidence>
<feature type="coiled-coil region" evidence="1">
    <location>
        <begin position="76"/>
        <end position="124"/>
    </location>
</feature>
<dbReference type="EMBL" id="AMPZ03000007">
    <property type="protein sequence ID" value="KAH9580729.1"/>
    <property type="molecule type" value="Genomic_DNA"/>
</dbReference>
<dbReference type="RefSeq" id="XP_012799508.1">
    <property type="nucleotide sequence ID" value="XM_012944054.3"/>
</dbReference>
<dbReference type="GO" id="GO:0005813">
    <property type="term" value="C:centrosome"/>
    <property type="evidence" value="ECO:0007669"/>
    <property type="project" value="TreeGrafter"/>
</dbReference>
<feature type="coiled-coil region" evidence="1">
    <location>
        <begin position="155"/>
        <end position="189"/>
    </location>
</feature>
<reference evidence="2" key="2">
    <citation type="journal article" date="2019" name="Gigascience">
        <title>High-quality Schistosoma haematobium genome achieved by single-molecule and long-range sequencing.</title>
        <authorList>
            <person name="Stroehlein A.J."/>
            <person name="Korhonen P.K."/>
            <person name="Chong T.M."/>
            <person name="Lim Y.L."/>
            <person name="Chan K.G."/>
            <person name="Webster B."/>
            <person name="Rollinson D."/>
            <person name="Brindley P.J."/>
            <person name="Gasser R.B."/>
            <person name="Young N.D."/>
        </authorList>
    </citation>
    <scope>NUCLEOTIDE SEQUENCE</scope>
</reference>
<dbReference type="STRING" id="6185.A0A094ZXX3"/>
<reference evidence="2" key="3">
    <citation type="submission" date="2021-06" db="EMBL/GenBank/DDBJ databases">
        <title>Chromosome-level genome assembly for S. haematobium.</title>
        <authorList>
            <person name="Stroehlein A.J."/>
        </authorList>
    </citation>
    <scope>NUCLEOTIDE SEQUENCE</scope>
</reference>
<dbReference type="Proteomes" id="UP000471633">
    <property type="component" value="Unassembled WGS sequence"/>
</dbReference>
<dbReference type="EMBL" id="KL251279">
    <property type="protein sequence ID" value="KGB39750.1"/>
    <property type="molecule type" value="Genomic_DNA"/>
</dbReference>
<gene>
    <name evidence="2" type="primary">CEP85</name>
    <name evidence="2" type="ORF">MS3_00009282</name>
    <name evidence="3" type="ORF">MS3_08203</name>
</gene>
<evidence type="ECO:0000313" key="4">
    <source>
        <dbReference type="Proteomes" id="UP000471633"/>
    </source>
</evidence>
<name>A0A094ZXX3_SCHHA</name>
<dbReference type="PANTHER" id="PTHR31075">
    <property type="entry name" value="CENTROSOMAL PROTEIN OF 85 KDA"/>
    <property type="match status" value="1"/>
</dbReference>
<accession>A0A094ZXX3</accession>
<keyword evidence="1" id="KW-0175">Coiled coil</keyword>
<reference evidence="2" key="4">
    <citation type="journal article" date="2022" name="PLoS Pathog.">
        <title>Chromosome-level genome of Schistosoma haematobium underpins genome-wide explorations of molecular variation.</title>
        <authorList>
            <person name="Stroehlein A.J."/>
            <person name="Korhonen P.K."/>
            <person name="Lee V.V."/>
            <person name="Ralph S.A."/>
            <person name="Mentink-Kane M."/>
            <person name="You H."/>
            <person name="McManus D.P."/>
            <person name="Tchuente L.T."/>
            <person name="Stothard J.R."/>
            <person name="Kaur P."/>
            <person name="Dudchenko O."/>
            <person name="Aiden E.L."/>
            <person name="Yang B."/>
            <person name="Yang H."/>
            <person name="Emery A.M."/>
            <person name="Webster B.L."/>
            <person name="Brindley P.J."/>
            <person name="Rollinson D."/>
            <person name="Chang B.C.H."/>
            <person name="Gasser R.B."/>
            <person name="Young N.D."/>
        </authorList>
    </citation>
    <scope>NUCLEOTIDE SEQUENCE</scope>
</reference>
<protein>
    <submittedName>
        <fullName evidence="2">Centrosomal protein 85kDa, variant 2</fullName>
    </submittedName>
</protein>
<sequence>MSNEGVSFSKLNSSNLLLTTCQPKDLDDDMSDNRLLKLKILEISSELQRNMIYFNRRLGATEYELEQCKKTNEDLLSKQNLKIQSLQHENETYRNQISVLEIDLEQHKQAVQLKQDKIDQMEAYLAKLPTLEDYQETLNKFQFIKNQNVLLENHIEEYKIKLMNCDRQLTDVNNQMKQYEEREQLLQIQLDTIHNGRLNESETGKSNNIKASNVIPIFVEDLKCELERYQIAFEKTKKLLEAETCRADTAETQQKMEQCKFNEFHERVEAEINGIKASLSTRRAEIRQLKKHISDITSEKQALLENLFKAYNTLLNIISLWKSTNGQLCQCLYEYIQENVNEIVCLTKQLNNLAKGQKLDLTELLIQPKPLTNNNINDIILNSEKQMKDNDYVISTSPKDISSSLQIQSICNSENKTNNCFTKNTWEASFDDVITTASQLSNNFNKEQLHNSLNQLIKTRTLLLKLRQELANKYADHLGGKIDCIVQ</sequence>